<evidence type="ECO:0000256" key="2">
    <source>
        <dbReference type="ARBA" id="ARBA00022801"/>
    </source>
</evidence>
<dbReference type="Pfam" id="PF03959">
    <property type="entry name" value="FSH1"/>
    <property type="match status" value="1"/>
</dbReference>
<dbReference type="GO" id="GO:0072330">
    <property type="term" value="P:monocarboxylic acid biosynthetic process"/>
    <property type="evidence" value="ECO:0007669"/>
    <property type="project" value="UniProtKB-ARBA"/>
</dbReference>
<evidence type="ECO:0000313" key="5">
    <source>
        <dbReference type="Proteomes" id="UP000037696"/>
    </source>
</evidence>
<dbReference type="GO" id="GO:0017000">
    <property type="term" value="P:antibiotic biosynthetic process"/>
    <property type="evidence" value="ECO:0007669"/>
    <property type="project" value="UniProtKB-ARBA"/>
</dbReference>
<dbReference type="GO" id="GO:0005634">
    <property type="term" value="C:nucleus"/>
    <property type="evidence" value="ECO:0007669"/>
    <property type="project" value="TreeGrafter"/>
</dbReference>
<dbReference type="AlphaFoldDB" id="A0A0M9WFZ2"/>
<dbReference type="STRING" id="229535.A0A0M9WFZ2"/>
<comment type="similarity">
    <text evidence="1">Belongs to the LovG family.</text>
</comment>
<dbReference type="InterPro" id="IPR005645">
    <property type="entry name" value="FSH-like_dom"/>
</dbReference>
<dbReference type="PANTHER" id="PTHR48070">
    <property type="entry name" value="ESTERASE OVCA2"/>
    <property type="match status" value="1"/>
</dbReference>
<dbReference type="GO" id="GO:0016787">
    <property type="term" value="F:hydrolase activity"/>
    <property type="evidence" value="ECO:0007669"/>
    <property type="project" value="UniProtKB-KW"/>
</dbReference>
<sequence>MLPEMRPAIICLHGHGSNGAIFQYQSRKIIQVLGTRFRFLFVNSPITTPQPGVGVQPYFAEIKPYRRWHQDANTIGLFDVTPEDIDRERRLVRDNLADVIERERQNGPGVVGVMAFSQGTRVATALCLDPELGVDIKFAIMICGICPSLPLTAEPLSGTLDILSVHVQGSTDPWSSKGTRLSKEYFNQKLVSVVRFKGGHEIPAKSQDVDNIAGKIMVEYDCDSVPTAPAMISV</sequence>
<dbReference type="PANTHER" id="PTHR48070:SF3">
    <property type="entry name" value="ESTERASE DBAE-RELATED"/>
    <property type="match status" value="1"/>
</dbReference>
<dbReference type="GO" id="GO:0044550">
    <property type="term" value="P:secondary metabolite biosynthetic process"/>
    <property type="evidence" value="ECO:0007669"/>
    <property type="project" value="TreeGrafter"/>
</dbReference>
<dbReference type="EMBL" id="LHQQ01000082">
    <property type="protein sequence ID" value="KOS43413.1"/>
    <property type="molecule type" value="Genomic_DNA"/>
</dbReference>
<evidence type="ECO:0000259" key="3">
    <source>
        <dbReference type="Pfam" id="PF03959"/>
    </source>
</evidence>
<reference evidence="4 5" key="1">
    <citation type="submission" date="2015-08" db="EMBL/GenBank/DDBJ databases">
        <title>Genome sequencing of Penicillium nordicum.</title>
        <authorList>
            <person name="Nguyen H.D."/>
            <person name="Seifert K.A."/>
        </authorList>
    </citation>
    <scope>NUCLEOTIDE SEQUENCE [LARGE SCALE GENOMIC DNA]</scope>
    <source>
        <strain evidence="4 5">DAOMC 185683</strain>
    </source>
</reference>
<dbReference type="InterPro" id="IPR050593">
    <property type="entry name" value="LovG"/>
</dbReference>
<organism evidence="4 5">
    <name type="scientific">Penicillium nordicum</name>
    <dbReference type="NCBI Taxonomy" id="229535"/>
    <lineage>
        <taxon>Eukaryota</taxon>
        <taxon>Fungi</taxon>
        <taxon>Dikarya</taxon>
        <taxon>Ascomycota</taxon>
        <taxon>Pezizomycotina</taxon>
        <taxon>Eurotiomycetes</taxon>
        <taxon>Eurotiomycetidae</taxon>
        <taxon>Eurotiales</taxon>
        <taxon>Aspergillaceae</taxon>
        <taxon>Penicillium</taxon>
    </lineage>
</organism>
<dbReference type="Proteomes" id="UP000037696">
    <property type="component" value="Unassembled WGS sequence"/>
</dbReference>
<dbReference type="GO" id="GO:0005737">
    <property type="term" value="C:cytoplasm"/>
    <property type="evidence" value="ECO:0007669"/>
    <property type="project" value="TreeGrafter"/>
</dbReference>
<proteinExistence type="inferred from homology"/>
<name>A0A0M9WFZ2_9EURO</name>
<dbReference type="InterPro" id="IPR029058">
    <property type="entry name" value="AB_hydrolase_fold"/>
</dbReference>
<dbReference type="SUPFAM" id="SSF53474">
    <property type="entry name" value="alpha/beta-Hydrolases"/>
    <property type="match status" value="1"/>
</dbReference>
<keyword evidence="5" id="KW-1185">Reference proteome</keyword>
<protein>
    <recommendedName>
        <fullName evidence="3">Serine hydrolase domain-containing protein</fullName>
    </recommendedName>
</protein>
<accession>A0A0M9WFZ2</accession>
<feature type="domain" description="Serine hydrolase" evidence="3">
    <location>
        <begin position="7"/>
        <end position="211"/>
    </location>
</feature>
<keyword evidence="2" id="KW-0378">Hydrolase</keyword>
<evidence type="ECO:0000313" key="4">
    <source>
        <dbReference type="EMBL" id="KOS43413.1"/>
    </source>
</evidence>
<dbReference type="OrthoDB" id="414698at2759"/>
<dbReference type="Gene3D" id="3.40.50.1820">
    <property type="entry name" value="alpha/beta hydrolase"/>
    <property type="match status" value="1"/>
</dbReference>
<comment type="caution">
    <text evidence="4">The sequence shown here is derived from an EMBL/GenBank/DDBJ whole genome shotgun (WGS) entry which is preliminary data.</text>
</comment>
<gene>
    <name evidence="4" type="ORF">ACN38_g5705</name>
</gene>
<evidence type="ECO:0000256" key="1">
    <source>
        <dbReference type="ARBA" id="ARBA00005863"/>
    </source>
</evidence>